<gene>
    <name evidence="2" type="ORF">NQT62_13735</name>
</gene>
<feature type="coiled-coil region" evidence="1">
    <location>
        <begin position="146"/>
        <end position="357"/>
    </location>
</feature>
<keyword evidence="3" id="KW-1185">Reference proteome</keyword>
<dbReference type="Proteomes" id="UP001204142">
    <property type="component" value="Unassembled WGS sequence"/>
</dbReference>
<dbReference type="EMBL" id="JANIGO010000005">
    <property type="protein sequence ID" value="MCQ8897497.1"/>
    <property type="molecule type" value="Genomic_DNA"/>
</dbReference>
<dbReference type="RefSeq" id="WP_256765302.1">
    <property type="nucleotide sequence ID" value="NZ_JANIGO010000005.1"/>
</dbReference>
<evidence type="ECO:0000313" key="3">
    <source>
        <dbReference type="Proteomes" id="UP001204142"/>
    </source>
</evidence>
<keyword evidence="1" id="KW-0175">Coiled coil</keyword>
<protein>
    <submittedName>
        <fullName evidence="2">Uncharacterized protein</fullName>
    </submittedName>
</protein>
<accession>A0ABT1WIZ3</accession>
<organism evidence="2 3">
    <name type="scientific">Limnobacter humi</name>
    <dbReference type="NCBI Taxonomy" id="1778671"/>
    <lineage>
        <taxon>Bacteria</taxon>
        <taxon>Pseudomonadati</taxon>
        <taxon>Pseudomonadota</taxon>
        <taxon>Betaproteobacteria</taxon>
        <taxon>Burkholderiales</taxon>
        <taxon>Burkholderiaceae</taxon>
        <taxon>Limnobacter</taxon>
    </lineage>
</organism>
<name>A0ABT1WIZ3_9BURK</name>
<sequence length="368" mass="41397">MRNTDRTDRLGRRALLLLLLVGAVLIGGVWGYLTRPAHSAVGLLEIGNTDWTEQQLHDKLQATLGSIQDPAVAFKALEDRRGESWIQPQESFEIASRELAKALSARELPNTNLIEIRLDTHRAAQWEQVLESAGDAWLSWLNIQNQTSTDQQIEALEEALRAKEREISAALLAEKSNLQQHTDSKALARLQQRERSLQAALEKTLKQTPDAGVQPPVAAQAAVYSQQVLLQRLKNRETQLLTQQQQLQADSPLADSLQSELNAVRLEMARLQEQVRSVQQKLDVDRSQLSATDRQSRIQALEQSLRQTREAIQAASTTTVENVAEPKRHSDQLFKELEQLDNQLIDAKKANAQLKLTWYKKPAQASIK</sequence>
<evidence type="ECO:0000256" key="1">
    <source>
        <dbReference type="SAM" id="Coils"/>
    </source>
</evidence>
<proteinExistence type="predicted"/>
<reference evidence="2 3" key="1">
    <citation type="submission" date="2022-07" db="EMBL/GenBank/DDBJ databases">
        <authorList>
            <person name="Xamxidin M."/>
            <person name="Wu M."/>
        </authorList>
    </citation>
    <scope>NUCLEOTIDE SEQUENCE [LARGE SCALE GENOMIC DNA]</scope>
    <source>
        <strain evidence="2 3">NBRC 111650</strain>
    </source>
</reference>
<comment type="caution">
    <text evidence="2">The sequence shown here is derived from an EMBL/GenBank/DDBJ whole genome shotgun (WGS) entry which is preliminary data.</text>
</comment>
<evidence type="ECO:0000313" key="2">
    <source>
        <dbReference type="EMBL" id="MCQ8897497.1"/>
    </source>
</evidence>